<dbReference type="Proteomes" id="UP000627715">
    <property type="component" value="Unassembled WGS sequence"/>
</dbReference>
<dbReference type="OrthoDB" id="5703905at2"/>
<reference evidence="2" key="1">
    <citation type="journal article" date="2014" name="Int. J. Syst. Evol. Microbiol.">
        <title>Complete genome sequence of Corynebacterium casei LMG S-19264T (=DSM 44701T), isolated from a smear-ripened cheese.</title>
        <authorList>
            <consortium name="US DOE Joint Genome Institute (JGI-PGF)"/>
            <person name="Walter F."/>
            <person name="Albersmeier A."/>
            <person name="Kalinowski J."/>
            <person name="Ruckert C."/>
        </authorList>
    </citation>
    <scope>NUCLEOTIDE SEQUENCE</scope>
    <source>
        <strain evidence="2">CGMCC 1.15425</strain>
    </source>
</reference>
<proteinExistence type="predicted"/>
<dbReference type="InterPro" id="IPR016866">
    <property type="entry name" value="UCP028069"/>
</dbReference>
<keyword evidence="3" id="KW-1185">Reference proteome</keyword>
<name>A0A917LU53_9GAMM</name>
<dbReference type="AlphaFoldDB" id="A0A917LU53"/>
<evidence type="ECO:0008006" key="4">
    <source>
        <dbReference type="Google" id="ProtNLM"/>
    </source>
</evidence>
<protein>
    <recommendedName>
        <fullName evidence="4">DUF3450 family protein</fullName>
    </recommendedName>
</protein>
<accession>A0A917LU53</accession>
<reference evidence="2" key="2">
    <citation type="submission" date="2020-09" db="EMBL/GenBank/DDBJ databases">
        <authorList>
            <person name="Sun Q."/>
            <person name="Zhou Y."/>
        </authorList>
    </citation>
    <scope>NUCLEOTIDE SEQUENCE</scope>
    <source>
        <strain evidence="2">CGMCC 1.15425</strain>
    </source>
</reference>
<dbReference type="EMBL" id="BMIY01000004">
    <property type="protein sequence ID" value="GGG55568.1"/>
    <property type="molecule type" value="Genomic_DNA"/>
</dbReference>
<evidence type="ECO:0000313" key="3">
    <source>
        <dbReference type="Proteomes" id="UP000627715"/>
    </source>
</evidence>
<comment type="caution">
    <text evidence="2">The sequence shown here is derived from an EMBL/GenBank/DDBJ whole genome shotgun (WGS) entry which is preliminary data.</text>
</comment>
<sequence length="216" mass="23246">MQAERDQLQDILAASDASQDDVDDRREALLAQQDELEAEQQELAQALDGLVARLGSIQPLLPDPVRAGWENEQAMLSADPETSEQLQVALAQLSRLADFNTRISVQEAPMTVPDGSQVMVKQLYLGAGTAWFVSADGAYAGYGQPGIGGWQWSFDESVSATAIAEAIAIYERQQQAAFVRLPVILQSAGQNTTQKNEQKNGARDLNTATGSGSVQP</sequence>
<dbReference type="Pfam" id="PF11932">
    <property type="entry name" value="DUF3450"/>
    <property type="match status" value="1"/>
</dbReference>
<feature type="region of interest" description="Disordered" evidence="1">
    <location>
        <begin position="190"/>
        <end position="216"/>
    </location>
</feature>
<evidence type="ECO:0000313" key="2">
    <source>
        <dbReference type="EMBL" id="GGG55568.1"/>
    </source>
</evidence>
<dbReference type="RefSeq" id="WP_068812109.1">
    <property type="nucleotide sequence ID" value="NZ_BMIY01000004.1"/>
</dbReference>
<organism evidence="2 3">
    <name type="scientific">Pseudohongiella nitratireducens</name>
    <dbReference type="NCBI Taxonomy" id="1768907"/>
    <lineage>
        <taxon>Bacteria</taxon>
        <taxon>Pseudomonadati</taxon>
        <taxon>Pseudomonadota</taxon>
        <taxon>Gammaproteobacteria</taxon>
        <taxon>Pseudomonadales</taxon>
        <taxon>Pseudohongiellaceae</taxon>
        <taxon>Pseudohongiella</taxon>
    </lineage>
</organism>
<evidence type="ECO:0000256" key="1">
    <source>
        <dbReference type="SAM" id="MobiDB-lite"/>
    </source>
</evidence>
<feature type="region of interest" description="Disordered" evidence="1">
    <location>
        <begin position="1"/>
        <end position="23"/>
    </location>
</feature>
<gene>
    <name evidence="2" type="ORF">GCM10011403_10830</name>
</gene>
<feature type="compositionally biased region" description="Polar residues" evidence="1">
    <location>
        <begin position="206"/>
        <end position="216"/>
    </location>
</feature>